<dbReference type="SUPFAM" id="SSF89733">
    <property type="entry name" value="L-sulfolactate dehydrogenase-like"/>
    <property type="match status" value="1"/>
</dbReference>
<dbReference type="InterPro" id="IPR043144">
    <property type="entry name" value="Mal/L-sulf/L-lact_DH-like_ah"/>
</dbReference>
<gene>
    <name evidence="4" type="ORF">BU204_11045</name>
</gene>
<accession>A0A1Q8CT14</accession>
<evidence type="ECO:0000313" key="5">
    <source>
        <dbReference type="Proteomes" id="UP000185596"/>
    </source>
</evidence>
<comment type="similarity">
    <text evidence="1">Belongs to the LDH2/MDH2 oxidoreductase family.</text>
</comment>
<evidence type="ECO:0000256" key="1">
    <source>
        <dbReference type="ARBA" id="ARBA00006056"/>
    </source>
</evidence>
<evidence type="ECO:0008006" key="6">
    <source>
        <dbReference type="Google" id="ProtNLM"/>
    </source>
</evidence>
<dbReference type="Proteomes" id="UP000185596">
    <property type="component" value="Unassembled WGS sequence"/>
</dbReference>
<dbReference type="Gene3D" id="1.10.1530.10">
    <property type="match status" value="1"/>
</dbReference>
<dbReference type="InterPro" id="IPR036111">
    <property type="entry name" value="Mal/L-sulfo/L-lacto_DH-like_sf"/>
</dbReference>
<dbReference type="InterPro" id="IPR003767">
    <property type="entry name" value="Malate/L-lactate_DH-like"/>
</dbReference>
<dbReference type="STRING" id="1912961.BU204_11045"/>
<keyword evidence="2" id="KW-0560">Oxidoreductase</keyword>
<dbReference type="AlphaFoldDB" id="A0A1Q8CT14"/>
<dbReference type="PANTHER" id="PTHR11091:SF0">
    <property type="entry name" value="MALATE DEHYDROGENASE"/>
    <property type="match status" value="1"/>
</dbReference>
<comment type="caution">
    <text evidence="4">The sequence shown here is derived from an EMBL/GenBank/DDBJ whole genome shotgun (WGS) entry which is preliminary data.</text>
</comment>
<dbReference type="Pfam" id="PF02615">
    <property type="entry name" value="Ldh_2"/>
    <property type="match status" value="1"/>
</dbReference>
<protein>
    <recommendedName>
        <fullName evidence="6">Dehydrogenase</fullName>
    </recommendedName>
</protein>
<proteinExistence type="inferred from homology"/>
<feature type="region of interest" description="Disordered" evidence="3">
    <location>
        <begin position="305"/>
        <end position="340"/>
    </location>
</feature>
<dbReference type="GO" id="GO:0016491">
    <property type="term" value="F:oxidoreductase activity"/>
    <property type="evidence" value="ECO:0007669"/>
    <property type="project" value="UniProtKB-KW"/>
</dbReference>
<sequence>MSAVELRSLAVRVLVAAGASEADAEIVAGSLVESNLLGHDSHGVRRLGPYLEDVRGGRIDPRAEPRTEATRPGAVVVHGRRAFGQIAASHAVRELTGLAGTRGSAVAAIRDCNHVGRLGEYVSALAEHDLVAVAFGNADATVAPFGGRERRLGTNPLAWAVPREQGAPVVMDWATSGVAEGKLAVARDRGEPVAEGLVLDAAGRSSTDPGAFYAGGVLLPFGGHKGYGLSVLIEIVGGLLSGTGIGSMPEYRGGFGTVLMAFDIAAFLPPARFREQTEQFCRRLNETPLAEGHEEVLVPGELEERVRRERERDGIPIPETTWQELTALPGALSNSEEERP</sequence>
<evidence type="ECO:0000313" key="4">
    <source>
        <dbReference type="EMBL" id="OLF17474.1"/>
    </source>
</evidence>
<dbReference type="InterPro" id="IPR043143">
    <property type="entry name" value="Mal/L-sulf/L-lact_DH-like_NADP"/>
</dbReference>
<dbReference type="PANTHER" id="PTHR11091">
    <property type="entry name" value="OXIDOREDUCTASE-RELATED"/>
    <property type="match status" value="1"/>
</dbReference>
<name>A0A1Q8CT14_9PSEU</name>
<dbReference type="Gene3D" id="3.30.1370.60">
    <property type="entry name" value="Hypothetical oxidoreductase yiak, domain 2"/>
    <property type="match status" value="1"/>
</dbReference>
<reference evidence="4 5" key="1">
    <citation type="submission" date="2016-12" db="EMBL/GenBank/DDBJ databases">
        <title>The draft genome sequence of Actinophytocola sp. 11-183.</title>
        <authorList>
            <person name="Wang W."/>
            <person name="Yuan L."/>
        </authorList>
    </citation>
    <scope>NUCLEOTIDE SEQUENCE [LARGE SCALE GENOMIC DNA]</scope>
    <source>
        <strain evidence="4 5">11-183</strain>
    </source>
</reference>
<evidence type="ECO:0000256" key="2">
    <source>
        <dbReference type="ARBA" id="ARBA00023002"/>
    </source>
</evidence>
<feature type="compositionally biased region" description="Basic and acidic residues" evidence="3">
    <location>
        <begin position="305"/>
        <end position="314"/>
    </location>
</feature>
<dbReference type="EMBL" id="MSIE01000016">
    <property type="protein sequence ID" value="OLF17474.1"/>
    <property type="molecule type" value="Genomic_DNA"/>
</dbReference>
<evidence type="ECO:0000256" key="3">
    <source>
        <dbReference type="SAM" id="MobiDB-lite"/>
    </source>
</evidence>
<organism evidence="4 5">
    <name type="scientific">Actinophytocola xanthii</name>
    <dbReference type="NCBI Taxonomy" id="1912961"/>
    <lineage>
        <taxon>Bacteria</taxon>
        <taxon>Bacillati</taxon>
        <taxon>Actinomycetota</taxon>
        <taxon>Actinomycetes</taxon>
        <taxon>Pseudonocardiales</taxon>
        <taxon>Pseudonocardiaceae</taxon>
    </lineage>
</organism>
<keyword evidence="5" id="KW-1185">Reference proteome</keyword>